<feature type="signal peptide" evidence="1">
    <location>
        <begin position="1"/>
        <end position="23"/>
    </location>
</feature>
<dbReference type="AlphaFoldDB" id="A0A413RQD4"/>
<reference evidence="2 3" key="1">
    <citation type="submission" date="2018-08" db="EMBL/GenBank/DDBJ databases">
        <title>Cellulomonas rhizosphaerae sp. nov., a novel actinomycete isolated from soil.</title>
        <authorList>
            <person name="Tian Y."/>
        </authorList>
    </citation>
    <scope>NUCLEOTIDE SEQUENCE [LARGE SCALE GENOMIC DNA]</scope>
    <source>
        <strain evidence="2 3">NEAU-TCZ24</strain>
    </source>
</reference>
<comment type="caution">
    <text evidence="2">The sequence shown here is derived from an EMBL/GenBank/DDBJ whole genome shotgun (WGS) entry which is preliminary data.</text>
</comment>
<feature type="chain" id="PRO_5019442671" evidence="1">
    <location>
        <begin position="24"/>
        <end position="196"/>
    </location>
</feature>
<protein>
    <submittedName>
        <fullName evidence="2">Uncharacterized protein</fullName>
    </submittedName>
</protein>
<dbReference type="Proteomes" id="UP000283374">
    <property type="component" value="Unassembled WGS sequence"/>
</dbReference>
<organism evidence="2 3">
    <name type="scientific">Cellulomonas rhizosphaerae</name>
    <dbReference type="NCBI Taxonomy" id="2293719"/>
    <lineage>
        <taxon>Bacteria</taxon>
        <taxon>Bacillati</taxon>
        <taxon>Actinomycetota</taxon>
        <taxon>Actinomycetes</taxon>
        <taxon>Micrococcales</taxon>
        <taxon>Cellulomonadaceae</taxon>
        <taxon>Cellulomonas</taxon>
    </lineage>
</organism>
<proteinExistence type="predicted"/>
<evidence type="ECO:0000313" key="3">
    <source>
        <dbReference type="Proteomes" id="UP000283374"/>
    </source>
</evidence>
<name>A0A413RQD4_9CELL</name>
<evidence type="ECO:0000256" key="1">
    <source>
        <dbReference type="SAM" id="SignalP"/>
    </source>
</evidence>
<dbReference type="EMBL" id="QWKP01000114">
    <property type="protein sequence ID" value="RHA44131.1"/>
    <property type="molecule type" value="Genomic_DNA"/>
</dbReference>
<keyword evidence="1" id="KW-0732">Signal</keyword>
<sequence>MTALTALCVTVLLAGCSSGSPDAAPTVPVARVAEAADCMAPQVLAALDLTPAPGTAATVPSSAVPHVDAPDPGRVPSTFVAVSAVECTPGGTLVDTAGTWSSVRARRLDGDTAALEAALALGSASASSQDCAPSASARLDLWLVDALGRAVRVWVPDETCAGGPRTEVTAALDALEVTDSTTYPVGLLEPAPAPSP</sequence>
<keyword evidence="3" id="KW-1185">Reference proteome</keyword>
<evidence type="ECO:0000313" key="2">
    <source>
        <dbReference type="EMBL" id="RHA44131.1"/>
    </source>
</evidence>
<accession>A0A413RQD4</accession>
<gene>
    <name evidence="2" type="ORF">D1825_02870</name>
</gene>